<keyword evidence="3" id="KW-1185">Reference proteome</keyword>
<feature type="transmembrane region" description="Helical" evidence="1">
    <location>
        <begin position="34"/>
        <end position="56"/>
    </location>
</feature>
<dbReference type="Proteomes" id="UP000434101">
    <property type="component" value="Unassembled WGS sequence"/>
</dbReference>
<feature type="transmembrane region" description="Helical" evidence="1">
    <location>
        <begin position="220"/>
        <end position="242"/>
    </location>
</feature>
<feature type="transmembrane region" description="Helical" evidence="1">
    <location>
        <begin position="68"/>
        <end position="90"/>
    </location>
</feature>
<dbReference type="EMBL" id="WUYX01000013">
    <property type="protein sequence ID" value="MXV61017.1"/>
    <property type="molecule type" value="Genomic_DNA"/>
</dbReference>
<evidence type="ECO:0000313" key="2">
    <source>
        <dbReference type="EMBL" id="MXV61017.1"/>
    </source>
</evidence>
<accession>A0A6B0VIU2</accession>
<feature type="transmembrane region" description="Helical" evidence="1">
    <location>
        <begin position="171"/>
        <end position="188"/>
    </location>
</feature>
<feature type="transmembrane region" description="Helical" evidence="1">
    <location>
        <begin position="102"/>
        <end position="119"/>
    </location>
</feature>
<sequence>MDEFRNERSGTGSAAQFVRWDGPRLAVRELARRNAVLCGVAALQTALLVAFLAGIALDPRTVGGDPVWLKPATFAGSIALFTATFGWIGYHLPVSERFLRRVSIGIAAAAIIEIVLIGGQAGRGVESHFNDSTLLDQSVYAIMGVTIVVMTALVAWLLVRSWRREFDVAPAFAWGIRAGIALFVVGAFEGGAMVALETAALGSGQTVPVTGWVLSGDFRVAHFAGLHALQALPLVGYLAAVAAERGSLERPVRIVRLVGGVYALVLLALFLHALTPVIW</sequence>
<gene>
    <name evidence="2" type="ORF">GS429_02870</name>
</gene>
<protein>
    <submittedName>
        <fullName evidence="2">Uncharacterized protein</fullName>
    </submittedName>
</protein>
<dbReference type="RefSeq" id="WP_160062521.1">
    <property type="nucleotide sequence ID" value="NZ_WUYX01000013.1"/>
</dbReference>
<dbReference type="AlphaFoldDB" id="A0A6B0VIU2"/>
<proteinExistence type="predicted"/>
<keyword evidence="1" id="KW-0472">Membrane</keyword>
<feature type="transmembrane region" description="Helical" evidence="1">
    <location>
        <begin position="139"/>
        <end position="159"/>
    </location>
</feature>
<keyword evidence="1" id="KW-0812">Transmembrane</keyword>
<dbReference type="OrthoDB" id="270600at2157"/>
<reference evidence="2 3" key="1">
    <citation type="submission" date="2020-01" db="EMBL/GenBank/DDBJ databases">
        <title>Natronorubrum sp. JWXQ-INN 674 isolated from Inner Mongolia Autonomous Region of China.</title>
        <authorList>
            <person name="Xue Q."/>
        </authorList>
    </citation>
    <scope>NUCLEOTIDE SEQUENCE [LARGE SCALE GENOMIC DNA]</scope>
    <source>
        <strain evidence="2 3">JWXQ-INN-674</strain>
    </source>
</reference>
<keyword evidence="1" id="KW-1133">Transmembrane helix</keyword>
<feature type="transmembrane region" description="Helical" evidence="1">
    <location>
        <begin position="254"/>
        <end position="274"/>
    </location>
</feature>
<name>A0A6B0VIU2_9EURY</name>
<evidence type="ECO:0000313" key="3">
    <source>
        <dbReference type="Proteomes" id="UP000434101"/>
    </source>
</evidence>
<organism evidence="2 3">
    <name type="scientific">Natronorubrum halalkaliphilum</name>
    <dbReference type="NCBI Taxonomy" id="2691917"/>
    <lineage>
        <taxon>Archaea</taxon>
        <taxon>Methanobacteriati</taxon>
        <taxon>Methanobacteriota</taxon>
        <taxon>Stenosarchaea group</taxon>
        <taxon>Halobacteria</taxon>
        <taxon>Halobacteriales</taxon>
        <taxon>Natrialbaceae</taxon>
        <taxon>Natronorubrum</taxon>
    </lineage>
</organism>
<evidence type="ECO:0000256" key="1">
    <source>
        <dbReference type="SAM" id="Phobius"/>
    </source>
</evidence>
<comment type="caution">
    <text evidence="2">The sequence shown here is derived from an EMBL/GenBank/DDBJ whole genome shotgun (WGS) entry which is preliminary data.</text>
</comment>